<dbReference type="EMBL" id="UZAL01029800">
    <property type="protein sequence ID" value="VDP50465.1"/>
    <property type="molecule type" value="Genomic_DNA"/>
</dbReference>
<keyword evidence="1" id="KW-0812">Transmembrane</keyword>
<name>A0A3P8F436_9TREM</name>
<dbReference type="Proteomes" id="UP000269396">
    <property type="component" value="Unassembled WGS sequence"/>
</dbReference>
<accession>A0A3P8F436</accession>
<organism evidence="2 3">
    <name type="scientific">Schistosoma mattheei</name>
    <dbReference type="NCBI Taxonomy" id="31246"/>
    <lineage>
        <taxon>Eukaryota</taxon>
        <taxon>Metazoa</taxon>
        <taxon>Spiralia</taxon>
        <taxon>Lophotrochozoa</taxon>
        <taxon>Platyhelminthes</taxon>
        <taxon>Trematoda</taxon>
        <taxon>Digenea</taxon>
        <taxon>Strigeidida</taxon>
        <taxon>Schistosomatoidea</taxon>
        <taxon>Schistosomatidae</taxon>
        <taxon>Schistosoma</taxon>
    </lineage>
</organism>
<reference evidence="2 3" key="1">
    <citation type="submission" date="2018-11" db="EMBL/GenBank/DDBJ databases">
        <authorList>
            <consortium name="Pathogen Informatics"/>
        </authorList>
    </citation>
    <scope>NUCLEOTIDE SEQUENCE [LARGE SCALE GENOMIC DNA]</scope>
    <source>
        <strain>Denwood</strain>
        <strain evidence="3">Zambia</strain>
    </source>
</reference>
<keyword evidence="1" id="KW-0472">Membrane</keyword>
<dbReference type="AlphaFoldDB" id="A0A3P8F436"/>
<protein>
    <submittedName>
        <fullName evidence="2">Uncharacterized protein</fullName>
    </submittedName>
</protein>
<evidence type="ECO:0000256" key="1">
    <source>
        <dbReference type="SAM" id="Phobius"/>
    </source>
</evidence>
<keyword evidence="3" id="KW-1185">Reference proteome</keyword>
<evidence type="ECO:0000313" key="3">
    <source>
        <dbReference type="Proteomes" id="UP000269396"/>
    </source>
</evidence>
<proteinExistence type="predicted"/>
<evidence type="ECO:0000313" key="2">
    <source>
        <dbReference type="EMBL" id="VDP50465.1"/>
    </source>
</evidence>
<keyword evidence="1" id="KW-1133">Transmembrane helix</keyword>
<sequence>MFPSWRTSRWRWRYSSSSSTIQIINSIITITNINVIFMYISCTS</sequence>
<feature type="transmembrane region" description="Helical" evidence="1">
    <location>
        <begin position="21"/>
        <end position="40"/>
    </location>
</feature>
<gene>
    <name evidence="2" type="ORF">SMTD_LOCUS9550</name>
</gene>